<dbReference type="OrthoDB" id="9802805at2"/>
<evidence type="ECO:0000313" key="10">
    <source>
        <dbReference type="EMBL" id="QDP95101.1"/>
    </source>
</evidence>
<evidence type="ECO:0000313" key="11">
    <source>
        <dbReference type="Proteomes" id="UP000319263"/>
    </source>
</evidence>
<dbReference type="InterPro" id="IPR000086">
    <property type="entry name" value="NUDIX_hydrolase_dom"/>
</dbReference>
<sequence length="241" mass="26653">MVRTDDELPAWLNTLRDTLSDPGTPYRFTQQERRPAAVLILFGEGADGPDLLFIERSSLLRSHPGQMAFPGGGFEPDDHDLAATALREAHEETGLDPDGVDVFGELATIEVPISGYRVTPELGWWRRPSPVTAADPGEVASVHRIPIAELTEPANRFAMTHPSGRIGPGFLIGDLLIWGLTAHMVNGVLSRGGWQRPWDRHRTMAVPQRYLGRPENTDPGPDVVDDREDDLELAEEQPDDR</sequence>
<organism evidence="10 11">
    <name type="scientific">Microlunatus elymi</name>
    <dbReference type="NCBI Taxonomy" id="2596828"/>
    <lineage>
        <taxon>Bacteria</taxon>
        <taxon>Bacillati</taxon>
        <taxon>Actinomycetota</taxon>
        <taxon>Actinomycetes</taxon>
        <taxon>Propionibacteriales</taxon>
        <taxon>Propionibacteriaceae</taxon>
        <taxon>Microlunatus</taxon>
    </lineage>
</organism>
<dbReference type="AlphaFoldDB" id="A0A516PVW7"/>
<feature type="domain" description="Nudix hydrolase" evidence="9">
    <location>
        <begin position="32"/>
        <end position="172"/>
    </location>
</feature>
<dbReference type="GO" id="GO:0046872">
    <property type="term" value="F:metal ion binding"/>
    <property type="evidence" value="ECO:0007669"/>
    <property type="project" value="UniProtKB-KW"/>
</dbReference>
<name>A0A516PVW7_9ACTN</name>
<dbReference type="InterPro" id="IPR045121">
    <property type="entry name" value="CoAse"/>
</dbReference>
<reference evidence="10 11" key="1">
    <citation type="submission" date="2019-07" db="EMBL/GenBank/DDBJ databases">
        <title>Microlunatus dokdonensis sp. nov. isolated from the rhizospheric soil of the wild plant Elymus tsukushiensis.</title>
        <authorList>
            <person name="Ghim S.-Y."/>
            <person name="Hwang Y.-J."/>
            <person name="Son J.-S."/>
            <person name="Shin J.-H."/>
        </authorList>
    </citation>
    <scope>NUCLEOTIDE SEQUENCE [LARGE SCALE GENOMIC DNA]</scope>
    <source>
        <strain evidence="10 11">KUDC0627</strain>
    </source>
</reference>
<dbReference type="PANTHER" id="PTHR12992">
    <property type="entry name" value="NUDIX HYDROLASE"/>
    <property type="match status" value="1"/>
</dbReference>
<keyword evidence="3" id="KW-0479">Metal-binding</keyword>
<comment type="cofactor">
    <cofactor evidence="1">
        <name>Mn(2+)</name>
        <dbReference type="ChEBI" id="CHEBI:29035"/>
    </cofactor>
</comment>
<dbReference type="InterPro" id="IPR015797">
    <property type="entry name" value="NUDIX_hydrolase-like_dom_sf"/>
</dbReference>
<protein>
    <submittedName>
        <fullName evidence="10">CoA pyrophosphatase</fullName>
    </submittedName>
</protein>
<evidence type="ECO:0000256" key="7">
    <source>
        <dbReference type="SAM" id="MobiDB-lite"/>
    </source>
</evidence>
<feature type="region of interest" description="Disordered" evidence="7">
    <location>
        <begin position="205"/>
        <end position="241"/>
    </location>
</feature>
<dbReference type="GO" id="GO:0010945">
    <property type="term" value="F:coenzyme A diphosphatase activity"/>
    <property type="evidence" value="ECO:0007669"/>
    <property type="project" value="InterPro"/>
</dbReference>
<keyword evidence="4" id="KW-0378">Hydrolase</keyword>
<dbReference type="Proteomes" id="UP000319263">
    <property type="component" value="Chromosome"/>
</dbReference>
<dbReference type="EMBL" id="CP041692">
    <property type="protein sequence ID" value="QDP95101.1"/>
    <property type="molecule type" value="Genomic_DNA"/>
</dbReference>
<dbReference type="PANTHER" id="PTHR12992:SF11">
    <property type="entry name" value="MITOCHONDRIAL COENZYME A DIPHOSPHATASE NUDT8"/>
    <property type="match status" value="1"/>
</dbReference>
<evidence type="ECO:0000256" key="3">
    <source>
        <dbReference type="ARBA" id="ARBA00022723"/>
    </source>
</evidence>
<feature type="compositionally biased region" description="Acidic residues" evidence="7">
    <location>
        <begin position="223"/>
        <end position="241"/>
    </location>
</feature>
<dbReference type="Pfam" id="PF00293">
    <property type="entry name" value="NUDIX"/>
    <property type="match status" value="1"/>
</dbReference>
<dbReference type="PROSITE" id="PS51462">
    <property type="entry name" value="NUDIX"/>
    <property type="match status" value="1"/>
</dbReference>
<accession>A0A516PVW7</accession>
<gene>
    <name evidence="10" type="ORF">FOE78_03490</name>
</gene>
<dbReference type="SUPFAM" id="SSF55811">
    <property type="entry name" value="Nudix"/>
    <property type="match status" value="1"/>
</dbReference>
<evidence type="ECO:0000256" key="4">
    <source>
        <dbReference type="ARBA" id="ARBA00022801"/>
    </source>
</evidence>
<evidence type="ECO:0000256" key="2">
    <source>
        <dbReference type="ARBA" id="ARBA00001946"/>
    </source>
</evidence>
<keyword evidence="6" id="KW-0464">Manganese</keyword>
<evidence type="ECO:0000256" key="6">
    <source>
        <dbReference type="ARBA" id="ARBA00023211"/>
    </source>
</evidence>
<dbReference type="KEGG" id="mik:FOE78_03490"/>
<evidence type="ECO:0000256" key="1">
    <source>
        <dbReference type="ARBA" id="ARBA00001936"/>
    </source>
</evidence>
<keyword evidence="5" id="KW-0460">Magnesium</keyword>
<evidence type="ECO:0000259" key="8">
    <source>
        <dbReference type="PROSITE" id="PS50003"/>
    </source>
</evidence>
<feature type="domain" description="PH" evidence="8">
    <location>
        <begin position="1"/>
        <end position="20"/>
    </location>
</feature>
<keyword evidence="11" id="KW-1185">Reference proteome</keyword>
<evidence type="ECO:0000259" key="9">
    <source>
        <dbReference type="PROSITE" id="PS51462"/>
    </source>
</evidence>
<dbReference type="PROSITE" id="PS50003">
    <property type="entry name" value="PH_DOMAIN"/>
    <property type="match status" value="1"/>
</dbReference>
<comment type="cofactor">
    <cofactor evidence="2">
        <name>Mg(2+)</name>
        <dbReference type="ChEBI" id="CHEBI:18420"/>
    </cofactor>
</comment>
<dbReference type="Gene3D" id="3.90.79.10">
    <property type="entry name" value="Nucleoside Triphosphate Pyrophosphohydrolase"/>
    <property type="match status" value="1"/>
</dbReference>
<evidence type="ECO:0000256" key="5">
    <source>
        <dbReference type="ARBA" id="ARBA00022842"/>
    </source>
</evidence>
<dbReference type="InterPro" id="IPR001849">
    <property type="entry name" value="PH_domain"/>
</dbReference>
<dbReference type="CDD" id="cd03426">
    <property type="entry name" value="NUDIX_CoAse_Nudt7"/>
    <property type="match status" value="1"/>
</dbReference>
<proteinExistence type="predicted"/>